<proteinExistence type="predicted"/>
<dbReference type="Proteomes" id="UP000829196">
    <property type="component" value="Unassembled WGS sequence"/>
</dbReference>
<protein>
    <submittedName>
        <fullName evidence="1">Uncharacterized protein</fullName>
    </submittedName>
</protein>
<evidence type="ECO:0000313" key="2">
    <source>
        <dbReference type="Proteomes" id="UP000829196"/>
    </source>
</evidence>
<gene>
    <name evidence="1" type="ORF">KFK09_028704</name>
</gene>
<sequence>MHLFMLSRNFYCSSSCFFCSISKNRTNNVNSKKHASPIISKNRKIDESVKPSITLD</sequence>
<keyword evidence="2" id="KW-1185">Reference proteome</keyword>
<dbReference type="AlphaFoldDB" id="A0A8T3A2A6"/>
<reference evidence="1" key="1">
    <citation type="journal article" date="2022" name="Front. Genet.">
        <title>Chromosome-Scale Assembly of the Dendrobium nobile Genome Provides Insights Into the Molecular Mechanism of the Biosynthesis of the Medicinal Active Ingredient of Dendrobium.</title>
        <authorList>
            <person name="Xu Q."/>
            <person name="Niu S.-C."/>
            <person name="Li K.-L."/>
            <person name="Zheng P.-J."/>
            <person name="Zhang X.-J."/>
            <person name="Jia Y."/>
            <person name="Liu Y."/>
            <person name="Niu Y.-X."/>
            <person name="Yu L.-H."/>
            <person name="Chen D.-F."/>
            <person name="Zhang G.-Q."/>
        </authorList>
    </citation>
    <scope>NUCLEOTIDE SEQUENCE</scope>
    <source>
        <tissue evidence="1">Leaf</tissue>
    </source>
</reference>
<comment type="caution">
    <text evidence="1">The sequence shown here is derived from an EMBL/GenBank/DDBJ whole genome shotgun (WGS) entry which is preliminary data.</text>
</comment>
<dbReference type="EMBL" id="JAGYWB010000019">
    <property type="protein sequence ID" value="KAI0488865.1"/>
    <property type="molecule type" value="Genomic_DNA"/>
</dbReference>
<organism evidence="1 2">
    <name type="scientific">Dendrobium nobile</name>
    <name type="common">Orchid</name>
    <dbReference type="NCBI Taxonomy" id="94219"/>
    <lineage>
        <taxon>Eukaryota</taxon>
        <taxon>Viridiplantae</taxon>
        <taxon>Streptophyta</taxon>
        <taxon>Embryophyta</taxon>
        <taxon>Tracheophyta</taxon>
        <taxon>Spermatophyta</taxon>
        <taxon>Magnoliopsida</taxon>
        <taxon>Liliopsida</taxon>
        <taxon>Asparagales</taxon>
        <taxon>Orchidaceae</taxon>
        <taxon>Epidendroideae</taxon>
        <taxon>Malaxideae</taxon>
        <taxon>Dendrobiinae</taxon>
        <taxon>Dendrobium</taxon>
    </lineage>
</organism>
<evidence type="ECO:0000313" key="1">
    <source>
        <dbReference type="EMBL" id="KAI0488865.1"/>
    </source>
</evidence>
<name>A0A8T3A2A6_DENNO</name>
<accession>A0A8T3A2A6</accession>